<dbReference type="FunFam" id="2.30.42.10:FF:000056">
    <property type="entry name" value="Golgi reassembly-stacking protein 2 isoform 1"/>
    <property type="match status" value="1"/>
</dbReference>
<organism evidence="11 12">
    <name type="scientific">Mola mola</name>
    <name type="common">Ocean sunfish</name>
    <name type="synonym">Tetraodon mola</name>
    <dbReference type="NCBI Taxonomy" id="94237"/>
    <lineage>
        <taxon>Eukaryota</taxon>
        <taxon>Metazoa</taxon>
        <taxon>Chordata</taxon>
        <taxon>Craniata</taxon>
        <taxon>Vertebrata</taxon>
        <taxon>Euteleostomi</taxon>
        <taxon>Actinopterygii</taxon>
        <taxon>Neopterygii</taxon>
        <taxon>Teleostei</taxon>
        <taxon>Neoteleostei</taxon>
        <taxon>Acanthomorphata</taxon>
        <taxon>Eupercaria</taxon>
        <taxon>Tetraodontiformes</taxon>
        <taxon>Molidae</taxon>
        <taxon>Mola</taxon>
    </lineage>
</organism>
<comment type="subcellular location">
    <subcellularLocation>
        <location evidence="1">Golgi apparatus membrane</location>
    </subcellularLocation>
</comment>
<reference evidence="11" key="2">
    <citation type="submission" date="2025-09" db="UniProtKB">
        <authorList>
            <consortium name="Ensembl"/>
        </authorList>
    </citation>
    <scope>IDENTIFICATION</scope>
</reference>
<evidence type="ECO:0000259" key="10">
    <source>
        <dbReference type="PROSITE" id="PS51865"/>
    </source>
</evidence>
<evidence type="ECO:0000256" key="5">
    <source>
        <dbReference type="ARBA" id="ARBA00022737"/>
    </source>
</evidence>
<dbReference type="FunFam" id="2.30.42.10:FF:000026">
    <property type="entry name" value="Golgi reassembly stacking protein 2"/>
    <property type="match status" value="1"/>
</dbReference>
<evidence type="ECO:0000256" key="1">
    <source>
        <dbReference type="ARBA" id="ARBA00004394"/>
    </source>
</evidence>
<keyword evidence="12" id="KW-1185">Reference proteome</keyword>
<evidence type="ECO:0000256" key="7">
    <source>
        <dbReference type="ARBA" id="ARBA00023136"/>
    </source>
</evidence>
<feature type="binding site" evidence="9">
    <location>
        <position position="21"/>
    </location>
    <ligand>
        <name>Zn(2+)</name>
        <dbReference type="ChEBI" id="CHEBI:29105"/>
    </ligand>
</feature>
<dbReference type="InterPro" id="IPR007583">
    <property type="entry name" value="GRASP55_65"/>
</dbReference>
<comment type="similarity">
    <text evidence="2">Belongs to the GORASP family.</text>
</comment>
<keyword evidence="4" id="KW-0519">Myristate</keyword>
<dbReference type="Gene3D" id="2.30.42.10">
    <property type="match status" value="2"/>
</dbReference>
<feature type="domain" description="PDZ GRASP-type" evidence="10">
    <location>
        <begin position="16"/>
        <end position="106"/>
    </location>
</feature>
<dbReference type="GO" id="GO:0007030">
    <property type="term" value="P:Golgi organization"/>
    <property type="evidence" value="ECO:0007669"/>
    <property type="project" value="TreeGrafter"/>
</dbReference>
<reference evidence="11" key="1">
    <citation type="submission" date="2025-08" db="UniProtKB">
        <authorList>
            <consortium name="Ensembl"/>
        </authorList>
    </citation>
    <scope>IDENTIFICATION</scope>
</reference>
<accession>A0A3Q3W7P8</accession>
<evidence type="ECO:0000313" key="11">
    <source>
        <dbReference type="Ensembl" id="ENSMMOP00000007837.1"/>
    </source>
</evidence>
<keyword evidence="8" id="KW-0449">Lipoprotein</keyword>
<evidence type="ECO:0000256" key="6">
    <source>
        <dbReference type="ARBA" id="ARBA00023034"/>
    </source>
</evidence>
<keyword evidence="3" id="KW-0597">Phosphoprotein</keyword>
<proteinExistence type="inferred from homology"/>
<keyword evidence="9" id="KW-0862">Zinc</keyword>
<dbReference type="GO" id="GO:0046872">
    <property type="term" value="F:metal ion binding"/>
    <property type="evidence" value="ECO:0007669"/>
    <property type="project" value="UniProtKB-KW"/>
</dbReference>
<dbReference type="PANTHER" id="PTHR12893">
    <property type="entry name" value="GOLGI REASSEMBLY STACKING PROTEIN GRASP"/>
    <property type="match status" value="1"/>
</dbReference>
<evidence type="ECO:0000256" key="2">
    <source>
        <dbReference type="ARBA" id="ARBA00007144"/>
    </source>
</evidence>
<keyword evidence="6" id="KW-0333">Golgi apparatus</keyword>
<dbReference type="InterPro" id="IPR036034">
    <property type="entry name" value="PDZ_sf"/>
</dbReference>
<dbReference type="PANTHER" id="PTHR12893:SF1">
    <property type="entry name" value="GOLGI REASSEMBLY-STACKING PROTEIN 2"/>
    <property type="match status" value="1"/>
</dbReference>
<evidence type="ECO:0000256" key="3">
    <source>
        <dbReference type="ARBA" id="ARBA00022553"/>
    </source>
</evidence>
<dbReference type="Ensembl" id="ENSMMOT00000007983.1">
    <property type="protein sequence ID" value="ENSMMOP00000007837.1"/>
    <property type="gene ID" value="ENSMMOG00000006096.1"/>
</dbReference>
<dbReference type="AlphaFoldDB" id="A0A3Q3W7P8"/>
<dbReference type="Proteomes" id="UP000261620">
    <property type="component" value="Unplaced"/>
</dbReference>
<feature type="binding site" evidence="9">
    <location>
        <position position="104"/>
    </location>
    <ligand>
        <name>Zn(2+)</name>
        <dbReference type="ChEBI" id="CHEBI:29105"/>
    </ligand>
</feature>
<keyword evidence="5" id="KW-0677">Repeat</keyword>
<keyword evidence="7" id="KW-0472">Membrane</keyword>
<name>A0A3Q3W7P8_MOLML</name>
<dbReference type="STRING" id="94237.ENSMMOP00000007837"/>
<keyword evidence="9" id="KW-0479">Metal-binding</keyword>
<evidence type="ECO:0000256" key="4">
    <source>
        <dbReference type="ARBA" id="ARBA00022707"/>
    </source>
</evidence>
<evidence type="ECO:0000313" key="12">
    <source>
        <dbReference type="Proteomes" id="UP000261620"/>
    </source>
</evidence>
<sequence length="324" mass="35520">MGLPQSSFLSDGGTNCGYHVHGVQEGSPALNAGLEPFFDFILSIGHTRLNTESDLLKDLLKANVEKAVKLEVYNSKTQRLRELKVIPSNMWGGQGLLGASVRFCSFKGANDNVWHVLNVEASSPAALAGLIAHSDFIVGADQVLQDSEDFFSLIEANEGKPLKLLVYNTQTDQCREVMVTPNGAWGGEGSLGCGIGYGYLHRIPTPSALPITPQEINAPQSTVLSSYEECSSSDIKPSQCILNISESPNIVENQKMTTGELQLQNENIPQLFTRALLSENGGWAFRERKDEEGYRFVLIHQRVSVALMSAFLWHTCVYVIVCVR</sequence>
<dbReference type="PROSITE" id="PS51865">
    <property type="entry name" value="PDZ_GRASP"/>
    <property type="match status" value="2"/>
</dbReference>
<dbReference type="SUPFAM" id="SSF50156">
    <property type="entry name" value="PDZ domain-like"/>
    <property type="match status" value="2"/>
</dbReference>
<dbReference type="Pfam" id="PF04495">
    <property type="entry name" value="GRASP55_65"/>
    <property type="match status" value="1"/>
</dbReference>
<dbReference type="InterPro" id="IPR024958">
    <property type="entry name" value="GRASP_PDZ"/>
</dbReference>
<dbReference type="GO" id="GO:0000139">
    <property type="term" value="C:Golgi membrane"/>
    <property type="evidence" value="ECO:0007669"/>
    <property type="project" value="UniProtKB-SubCell"/>
</dbReference>
<evidence type="ECO:0000256" key="8">
    <source>
        <dbReference type="ARBA" id="ARBA00023288"/>
    </source>
</evidence>
<protein>
    <recommendedName>
        <fullName evidence="10">PDZ GRASP-type domain-containing protein</fullName>
    </recommendedName>
</protein>
<evidence type="ECO:0000256" key="9">
    <source>
        <dbReference type="PIRSR" id="PIRSR607583-1"/>
    </source>
</evidence>
<feature type="domain" description="PDZ GRASP-type" evidence="10">
    <location>
        <begin position="112"/>
        <end position="200"/>
    </location>
</feature>
<feature type="binding site" evidence="9">
    <location>
        <position position="19"/>
    </location>
    <ligand>
        <name>Zn(2+)</name>
        <dbReference type="ChEBI" id="CHEBI:29105"/>
    </ligand>
</feature>